<dbReference type="Pfam" id="PF00583">
    <property type="entry name" value="Acetyltransf_1"/>
    <property type="match status" value="2"/>
</dbReference>
<dbReference type="InterPro" id="IPR050832">
    <property type="entry name" value="Bact_Acetyltransf"/>
</dbReference>
<dbReference type="RefSeq" id="WP_345135660.1">
    <property type="nucleotide sequence ID" value="NZ_BAABAT010000032.1"/>
</dbReference>
<feature type="domain" description="N-acetyltransferase" evidence="3">
    <location>
        <begin position="160"/>
        <end position="324"/>
    </location>
</feature>
<dbReference type="InterPro" id="IPR016181">
    <property type="entry name" value="Acyl_CoA_acyltransferase"/>
</dbReference>
<accession>A0ABP8DL04</accession>
<keyword evidence="2" id="KW-0012">Acyltransferase</keyword>
<dbReference type="SUPFAM" id="SSF55729">
    <property type="entry name" value="Acyl-CoA N-acyltransferases (Nat)"/>
    <property type="match status" value="2"/>
</dbReference>
<evidence type="ECO:0000313" key="4">
    <source>
        <dbReference type="EMBL" id="GAA4258705.1"/>
    </source>
</evidence>
<keyword evidence="5" id="KW-1185">Reference proteome</keyword>
<evidence type="ECO:0000313" key="5">
    <source>
        <dbReference type="Proteomes" id="UP001500620"/>
    </source>
</evidence>
<sequence length="324" mass="34848">MIVRDATDGDRAWMGAVLAASWGEARVVVDGRARDAAALPGLVAEDGGRRAGLLTYEIGPAGLEVVTLDALERGRGAGSALLDAARRTAAAHGRARVWLVTTNDNLDALRFYQRRGMRIARVRPGAVDRSRLVKPAIAVDGEYHIEIHDELELEVTAAPARVRPGGLDDVPAVLALLDGATRWLVERGRTGQWGTEPHSANPRRLATLRSWAPLGHLHLAEIEGRCAGALVVGAAPDYVPAVEGPELYVNLLVTAREHAGLGLGGLLLDHARALAVRRGLPLLRVDCYAGDDRALVRWYERQGFTPTEPFTVGSWPGQVLEQPL</sequence>
<keyword evidence="1" id="KW-0808">Transferase</keyword>
<feature type="domain" description="N-acetyltransferase" evidence="3">
    <location>
        <begin position="1"/>
        <end position="137"/>
    </location>
</feature>
<dbReference type="EMBL" id="BAABAT010000032">
    <property type="protein sequence ID" value="GAA4258705.1"/>
    <property type="molecule type" value="Genomic_DNA"/>
</dbReference>
<evidence type="ECO:0000256" key="1">
    <source>
        <dbReference type="ARBA" id="ARBA00022679"/>
    </source>
</evidence>
<name>A0ABP8DL04_9ACTN</name>
<reference evidence="5" key="1">
    <citation type="journal article" date="2019" name="Int. J. Syst. Evol. Microbiol.">
        <title>The Global Catalogue of Microorganisms (GCM) 10K type strain sequencing project: providing services to taxonomists for standard genome sequencing and annotation.</title>
        <authorList>
            <consortium name="The Broad Institute Genomics Platform"/>
            <consortium name="The Broad Institute Genome Sequencing Center for Infectious Disease"/>
            <person name="Wu L."/>
            <person name="Ma J."/>
        </authorList>
    </citation>
    <scope>NUCLEOTIDE SEQUENCE [LARGE SCALE GENOMIC DNA]</scope>
    <source>
        <strain evidence="5">JCM 17441</strain>
    </source>
</reference>
<dbReference type="PANTHER" id="PTHR43877:SF2">
    <property type="entry name" value="AMINOALKYLPHOSPHONATE N-ACETYLTRANSFERASE-RELATED"/>
    <property type="match status" value="1"/>
</dbReference>
<dbReference type="PROSITE" id="PS51186">
    <property type="entry name" value="GNAT"/>
    <property type="match status" value="2"/>
</dbReference>
<evidence type="ECO:0000256" key="2">
    <source>
        <dbReference type="ARBA" id="ARBA00023315"/>
    </source>
</evidence>
<protein>
    <recommendedName>
        <fullName evidence="3">N-acetyltransferase domain-containing protein</fullName>
    </recommendedName>
</protein>
<proteinExistence type="predicted"/>
<dbReference type="Proteomes" id="UP001500620">
    <property type="component" value="Unassembled WGS sequence"/>
</dbReference>
<dbReference type="Gene3D" id="3.40.630.30">
    <property type="match status" value="2"/>
</dbReference>
<dbReference type="InterPro" id="IPR000182">
    <property type="entry name" value="GNAT_dom"/>
</dbReference>
<gene>
    <name evidence="4" type="ORF">GCM10022255_080420</name>
</gene>
<comment type="caution">
    <text evidence="4">The sequence shown here is derived from an EMBL/GenBank/DDBJ whole genome shotgun (WGS) entry which is preliminary data.</text>
</comment>
<evidence type="ECO:0000259" key="3">
    <source>
        <dbReference type="PROSITE" id="PS51186"/>
    </source>
</evidence>
<dbReference type="CDD" id="cd04301">
    <property type="entry name" value="NAT_SF"/>
    <property type="match status" value="1"/>
</dbReference>
<organism evidence="4 5">
    <name type="scientific">Dactylosporangium darangshiense</name>
    <dbReference type="NCBI Taxonomy" id="579108"/>
    <lineage>
        <taxon>Bacteria</taxon>
        <taxon>Bacillati</taxon>
        <taxon>Actinomycetota</taxon>
        <taxon>Actinomycetes</taxon>
        <taxon>Micromonosporales</taxon>
        <taxon>Micromonosporaceae</taxon>
        <taxon>Dactylosporangium</taxon>
    </lineage>
</organism>
<dbReference type="PANTHER" id="PTHR43877">
    <property type="entry name" value="AMINOALKYLPHOSPHONATE N-ACETYLTRANSFERASE-RELATED-RELATED"/>
    <property type="match status" value="1"/>
</dbReference>